<comment type="caution">
    <text evidence="8">The sequence shown here is derived from an EMBL/GenBank/DDBJ whole genome shotgun (WGS) entry which is preliminary data.</text>
</comment>
<accession>A0ABR8Z4J8</accession>
<sequence>MAAPSGRCLVPERRSDHRQPPPVRPRAGPGSRREGWRVVALCETGGVTTHELNALLDRLEDEAAADGALDADALYEGFTTWAEGTGRALYPHQEEALLEITTGSHVIVSTPTGSGKTMIALAAHTVALARGERTYYTAPLKALVSEKFFDLVALFGSHNVGMVTGDSAINPEAPIICCTAEILANQALREGAGLDVGVVVMDEFHFYADPQRGWAWQVPLLELTNTQFVLMSGTLGDVSFFERDLTRRTGREVAVVSGAERPVPLTFDYSLEPIQDLLQRLVEQGRSPVYVVHFAQKDAVERAQSLTSVTVASRERRDQIATAIGDFRFAKGFGQTLSRLLRLGIGVHHAGMLPRYRRLVERLTQSGLLAVVCGTDTLGVGINVPIRTVVLTSLTKFDGERSRHLTAREFHQIAGRAGRAGYDTTGEVVVQAPEHVIENAKALAKAGDDEKKRRKIVRKKAPSGVVNWTDKTFERLRDAEPEPLTSQFSVTHTMVLSVLARPGDPVTAMYRLLTDNHEPPTTWNAHLRRAAEIYRSLRTAGVVEHRDAAWRRAHPGEPYVHLTVDLPREFALNAPLSPFALAAIDLLDEDSPDFALDVVSVIEATLEDPRPLLYGQQRHARGEAIGAMKAEGMEYEERMEALEEITWPRPLAEMLEPALATYRQTNPWVGDQELKPKSVVREMVENAMTFSELVSRYDVGRSEGVVLRYLTDAYRALRQVVPERARTEEVEEIIGWLGDHIRSVDSSLLDEWESLMGAGEPTAPADSADGVERRFGEGEDGEPVAFTRNRHGFRVTIRKALFTRVELLAREHYEPLGAMHGADGWDAERWAQAMDPYWQDYDWLGTDNAARAAALVTIDERPSREDLLRAGLPEDDDAALALAGDGRLWLVRQTLDDPQGEHDWGIWAVVDLDASDAAQGAVVRVLGVGPR</sequence>
<dbReference type="CDD" id="cd17921">
    <property type="entry name" value="DEXHc_Ski2"/>
    <property type="match status" value="1"/>
</dbReference>
<dbReference type="SUPFAM" id="SSF52540">
    <property type="entry name" value="P-loop containing nucleoside triphosphate hydrolases"/>
    <property type="match status" value="1"/>
</dbReference>
<dbReference type="InterPro" id="IPR050699">
    <property type="entry name" value="RNA-DNA_Helicase"/>
</dbReference>
<dbReference type="Pfam" id="PF00271">
    <property type="entry name" value="Helicase_C"/>
    <property type="match status" value="1"/>
</dbReference>
<dbReference type="InterPro" id="IPR021904">
    <property type="entry name" value="DUF3516"/>
</dbReference>
<evidence type="ECO:0000256" key="1">
    <source>
        <dbReference type="ARBA" id="ARBA00022741"/>
    </source>
</evidence>
<feature type="compositionally biased region" description="Basic and acidic residues" evidence="5">
    <location>
        <begin position="10"/>
        <end position="19"/>
    </location>
</feature>
<name>A0ABR8Z4J8_9MICO</name>
<evidence type="ECO:0000256" key="5">
    <source>
        <dbReference type="SAM" id="MobiDB-lite"/>
    </source>
</evidence>
<keyword evidence="4" id="KW-0067">ATP-binding</keyword>
<dbReference type="Pfam" id="PF00270">
    <property type="entry name" value="DEAD"/>
    <property type="match status" value="1"/>
</dbReference>
<dbReference type="SMART" id="SM00490">
    <property type="entry name" value="HELICc"/>
    <property type="match status" value="1"/>
</dbReference>
<dbReference type="Pfam" id="PF12029">
    <property type="entry name" value="DUF3516"/>
    <property type="match status" value="1"/>
</dbReference>
<dbReference type="Gene3D" id="3.40.50.300">
    <property type="entry name" value="P-loop containing nucleotide triphosphate hydrolases"/>
    <property type="match status" value="2"/>
</dbReference>
<organism evidence="8 9">
    <name type="scientific">Oceanitalea stevensii</name>
    <dbReference type="NCBI Taxonomy" id="2763072"/>
    <lineage>
        <taxon>Bacteria</taxon>
        <taxon>Bacillati</taxon>
        <taxon>Actinomycetota</taxon>
        <taxon>Actinomycetes</taxon>
        <taxon>Micrococcales</taxon>
        <taxon>Bogoriellaceae</taxon>
        <taxon>Georgenia</taxon>
    </lineage>
</organism>
<dbReference type="InterPro" id="IPR011545">
    <property type="entry name" value="DEAD/DEAH_box_helicase_dom"/>
</dbReference>
<evidence type="ECO:0000256" key="2">
    <source>
        <dbReference type="ARBA" id="ARBA00022801"/>
    </source>
</evidence>
<dbReference type="PANTHER" id="PTHR12131:SF1">
    <property type="entry name" value="ATP-DEPENDENT RNA HELICASE SUPV3L1, MITOCHONDRIAL-RELATED"/>
    <property type="match status" value="1"/>
</dbReference>
<proteinExistence type="predicted"/>
<evidence type="ECO:0000259" key="7">
    <source>
        <dbReference type="PROSITE" id="PS51194"/>
    </source>
</evidence>
<feature type="region of interest" description="Disordered" evidence="5">
    <location>
        <begin position="1"/>
        <end position="32"/>
    </location>
</feature>
<dbReference type="Proteomes" id="UP000661894">
    <property type="component" value="Unassembled WGS sequence"/>
</dbReference>
<gene>
    <name evidence="8" type="ORF">H9624_13150</name>
</gene>
<keyword evidence="1" id="KW-0547">Nucleotide-binding</keyword>
<keyword evidence="3" id="KW-0347">Helicase</keyword>
<evidence type="ECO:0000256" key="4">
    <source>
        <dbReference type="ARBA" id="ARBA00022840"/>
    </source>
</evidence>
<dbReference type="InterPro" id="IPR001650">
    <property type="entry name" value="Helicase_C-like"/>
</dbReference>
<dbReference type="PROSITE" id="PS51192">
    <property type="entry name" value="HELICASE_ATP_BIND_1"/>
    <property type="match status" value="1"/>
</dbReference>
<dbReference type="InterPro" id="IPR014001">
    <property type="entry name" value="Helicase_ATP-bd"/>
</dbReference>
<protein>
    <submittedName>
        <fullName evidence="8">DUF3516 domain-containing protein</fullName>
    </submittedName>
</protein>
<dbReference type="PROSITE" id="PS51194">
    <property type="entry name" value="HELICASE_CTER"/>
    <property type="match status" value="1"/>
</dbReference>
<dbReference type="EMBL" id="JACSPO010000009">
    <property type="protein sequence ID" value="MBD8063265.1"/>
    <property type="molecule type" value="Genomic_DNA"/>
</dbReference>
<keyword evidence="9" id="KW-1185">Reference proteome</keyword>
<dbReference type="PANTHER" id="PTHR12131">
    <property type="entry name" value="ATP-DEPENDENT RNA AND DNA HELICASE"/>
    <property type="match status" value="1"/>
</dbReference>
<evidence type="ECO:0000313" key="9">
    <source>
        <dbReference type="Proteomes" id="UP000661894"/>
    </source>
</evidence>
<reference evidence="8 9" key="1">
    <citation type="submission" date="2020-08" db="EMBL/GenBank/DDBJ databases">
        <title>A Genomic Blueprint of the Chicken Gut Microbiome.</title>
        <authorList>
            <person name="Gilroy R."/>
            <person name="Ravi A."/>
            <person name="Getino M."/>
            <person name="Pursley I."/>
            <person name="Horton D.L."/>
            <person name="Alikhan N.-F."/>
            <person name="Baker D."/>
            <person name="Gharbi K."/>
            <person name="Hall N."/>
            <person name="Watson M."/>
            <person name="Adriaenssens E.M."/>
            <person name="Foster-Nyarko E."/>
            <person name="Jarju S."/>
            <person name="Secka A."/>
            <person name="Antonio M."/>
            <person name="Oren A."/>
            <person name="Chaudhuri R."/>
            <person name="La Ragione R.M."/>
            <person name="Hildebrand F."/>
            <person name="Pallen M.J."/>
        </authorList>
    </citation>
    <scope>NUCLEOTIDE SEQUENCE [LARGE SCALE GENOMIC DNA]</scope>
    <source>
        <strain evidence="8 9">Sa1BUA1</strain>
    </source>
</reference>
<dbReference type="InterPro" id="IPR027417">
    <property type="entry name" value="P-loop_NTPase"/>
</dbReference>
<dbReference type="SMART" id="SM00487">
    <property type="entry name" value="DEXDc"/>
    <property type="match status" value="1"/>
</dbReference>
<evidence type="ECO:0000259" key="6">
    <source>
        <dbReference type="PROSITE" id="PS51192"/>
    </source>
</evidence>
<evidence type="ECO:0000313" key="8">
    <source>
        <dbReference type="EMBL" id="MBD8063265.1"/>
    </source>
</evidence>
<keyword evidence="2" id="KW-0378">Hydrolase</keyword>
<feature type="domain" description="Helicase ATP-binding" evidence="6">
    <location>
        <begin position="97"/>
        <end position="253"/>
    </location>
</feature>
<feature type="domain" description="Helicase C-terminal" evidence="7">
    <location>
        <begin position="273"/>
        <end position="480"/>
    </location>
</feature>
<evidence type="ECO:0000256" key="3">
    <source>
        <dbReference type="ARBA" id="ARBA00022806"/>
    </source>
</evidence>